<dbReference type="OrthoDB" id="3156934at2759"/>
<dbReference type="AlphaFoldDB" id="A0A4S8LHC1"/>
<evidence type="ECO:0000313" key="3">
    <source>
        <dbReference type="Proteomes" id="UP000297245"/>
    </source>
</evidence>
<proteinExistence type="predicted"/>
<sequence length="598" mass="67091">MFTVPVTGSPKTHFLPKPTGTPDKSVIHGIDQKIHQYEDAIRELRSHRNSLAPISQLPPEMLSKIFMLCVTPNENQAAISPRYRWSWIKVSHICRHWRYVALECRCLWSCPDFSKPAWIPEMLKRSRMAPITIRVTDESPLGIRTMNAVNTALEHLSRVEELTLSTLQISIQKVLPAMNRSAPRLHTLCLSASDPAHWASPAVVLQKDFMKGDTPSLTHLELKDFHLPWNSPLLTNLTCLKLFQSDSSSSPTLEEFVETLSRMPGLETLELKNVLPTETVSSSQEVILSHLRNIRLEGKVEACAGALNHITFPSTTTILLIALIPAIGSQAQVQESVTPIFKPISKIRHRSVGDSTSSESGSIIMLNISCDGGIDITAGLSTPDGHSILSWMNISVVIFLEPKRKAQLAAKICQALSPLSRVRHLSINASRGFVSTKVLGKQLSSLSQVQMLEIQNSCALDVLKLLTRIRKSGRVAVFPSLIVLALVNVDFDENREEDMEVLDLLMDCLMLRYECKAEIQHLSLKTCTRLIDEDVWQLKEICADVDWDMSTTGYGESEDELEEDELEEDDSEDMSLLDMFSNYDLSNYDTYYGPPFYF</sequence>
<protein>
    <submittedName>
        <fullName evidence="2">Uncharacterized protein</fullName>
    </submittedName>
</protein>
<reference evidence="2 3" key="1">
    <citation type="journal article" date="2019" name="Nat. Ecol. Evol.">
        <title>Megaphylogeny resolves global patterns of mushroom evolution.</title>
        <authorList>
            <person name="Varga T."/>
            <person name="Krizsan K."/>
            <person name="Foldi C."/>
            <person name="Dima B."/>
            <person name="Sanchez-Garcia M."/>
            <person name="Sanchez-Ramirez S."/>
            <person name="Szollosi G.J."/>
            <person name="Szarkandi J.G."/>
            <person name="Papp V."/>
            <person name="Albert L."/>
            <person name="Andreopoulos W."/>
            <person name="Angelini C."/>
            <person name="Antonin V."/>
            <person name="Barry K.W."/>
            <person name="Bougher N.L."/>
            <person name="Buchanan P."/>
            <person name="Buyck B."/>
            <person name="Bense V."/>
            <person name="Catcheside P."/>
            <person name="Chovatia M."/>
            <person name="Cooper J."/>
            <person name="Damon W."/>
            <person name="Desjardin D."/>
            <person name="Finy P."/>
            <person name="Geml J."/>
            <person name="Haridas S."/>
            <person name="Hughes K."/>
            <person name="Justo A."/>
            <person name="Karasinski D."/>
            <person name="Kautmanova I."/>
            <person name="Kiss B."/>
            <person name="Kocsube S."/>
            <person name="Kotiranta H."/>
            <person name="LaButti K.M."/>
            <person name="Lechner B.E."/>
            <person name="Liimatainen K."/>
            <person name="Lipzen A."/>
            <person name="Lukacs Z."/>
            <person name="Mihaltcheva S."/>
            <person name="Morgado L.N."/>
            <person name="Niskanen T."/>
            <person name="Noordeloos M.E."/>
            <person name="Ohm R.A."/>
            <person name="Ortiz-Santana B."/>
            <person name="Ovrebo C."/>
            <person name="Racz N."/>
            <person name="Riley R."/>
            <person name="Savchenko A."/>
            <person name="Shiryaev A."/>
            <person name="Soop K."/>
            <person name="Spirin V."/>
            <person name="Szebenyi C."/>
            <person name="Tomsovsky M."/>
            <person name="Tulloss R.E."/>
            <person name="Uehling J."/>
            <person name="Grigoriev I.V."/>
            <person name="Vagvolgyi C."/>
            <person name="Papp T."/>
            <person name="Martin F.M."/>
            <person name="Miettinen O."/>
            <person name="Hibbett D.S."/>
            <person name="Nagy L.G."/>
        </authorList>
    </citation>
    <scope>NUCLEOTIDE SEQUENCE [LARGE SCALE GENOMIC DNA]</scope>
    <source>
        <strain evidence="2 3">CBS 962.96</strain>
    </source>
</reference>
<keyword evidence="3" id="KW-1185">Reference proteome</keyword>
<accession>A0A4S8LHC1</accession>
<evidence type="ECO:0000313" key="2">
    <source>
        <dbReference type="EMBL" id="THU87968.1"/>
    </source>
</evidence>
<organism evidence="2 3">
    <name type="scientific">Dendrothele bispora (strain CBS 962.96)</name>
    <dbReference type="NCBI Taxonomy" id="1314807"/>
    <lineage>
        <taxon>Eukaryota</taxon>
        <taxon>Fungi</taxon>
        <taxon>Dikarya</taxon>
        <taxon>Basidiomycota</taxon>
        <taxon>Agaricomycotina</taxon>
        <taxon>Agaricomycetes</taxon>
        <taxon>Agaricomycetidae</taxon>
        <taxon>Agaricales</taxon>
        <taxon>Agaricales incertae sedis</taxon>
        <taxon>Dendrothele</taxon>
    </lineage>
</organism>
<feature type="compositionally biased region" description="Acidic residues" evidence="1">
    <location>
        <begin position="556"/>
        <end position="572"/>
    </location>
</feature>
<dbReference type="Proteomes" id="UP000297245">
    <property type="component" value="Unassembled WGS sequence"/>
</dbReference>
<dbReference type="InterPro" id="IPR032675">
    <property type="entry name" value="LRR_dom_sf"/>
</dbReference>
<gene>
    <name evidence="2" type="ORF">K435DRAFT_324107</name>
</gene>
<dbReference type="Gene3D" id="3.80.10.10">
    <property type="entry name" value="Ribonuclease Inhibitor"/>
    <property type="match status" value="1"/>
</dbReference>
<dbReference type="EMBL" id="ML179427">
    <property type="protein sequence ID" value="THU87968.1"/>
    <property type="molecule type" value="Genomic_DNA"/>
</dbReference>
<evidence type="ECO:0000256" key="1">
    <source>
        <dbReference type="SAM" id="MobiDB-lite"/>
    </source>
</evidence>
<dbReference type="SUPFAM" id="SSF52047">
    <property type="entry name" value="RNI-like"/>
    <property type="match status" value="1"/>
</dbReference>
<feature type="region of interest" description="Disordered" evidence="1">
    <location>
        <begin position="1"/>
        <end position="22"/>
    </location>
</feature>
<feature type="region of interest" description="Disordered" evidence="1">
    <location>
        <begin position="553"/>
        <end position="572"/>
    </location>
</feature>
<name>A0A4S8LHC1_DENBC</name>